<dbReference type="InterPro" id="IPR024385">
    <property type="entry name" value="DUF3854"/>
</dbReference>
<dbReference type="Pfam" id="PF12965">
    <property type="entry name" value="DUF3854"/>
    <property type="match status" value="1"/>
</dbReference>
<dbReference type="Pfam" id="PF03288">
    <property type="entry name" value="Pox_D5"/>
    <property type="match status" value="1"/>
</dbReference>
<dbReference type="OrthoDB" id="505390at2"/>
<evidence type="ECO:0000256" key="5">
    <source>
        <dbReference type="SAM" id="MobiDB-lite"/>
    </source>
</evidence>
<dbReference type="InterPro" id="IPR045455">
    <property type="entry name" value="NrS-1_pol-like_helicase"/>
</dbReference>
<name>K9VSH8_9CYAN</name>
<keyword evidence="8" id="KW-1185">Reference proteome</keyword>
<dbReference type="EMBL" id="CP003615">
    <property type="protein sequence ID" value="AFZ10519.1"/>
    <property type="molecule type" value="Genomic_DNA"/>
</dbReference>
<evidence type="ECO:0000313" key="8">
    <source>
        <dbReference type="Proteomes" id="UP000010478"/>
    </source>
</evidence>
<dbReference type="GO" id="GO:0004386">
    <property type="term" value="F:helicase activity"/>
    <property type="evidence" value="ECO:0007669"/>
    <property type="project" value="UniProtKB-KW"/>
</dbReference>
<dbReference type="HOGENOM" id="CLU_012156_0_0_3"/>
<dbReference type="Proteomes" id="UP000010478">
    <property type="component" value="Plasmid pOSC7112.01"/>
</dbReference>
<evidence type="ECO:0000259" key="6">
    <source>
        <dbReference type="PROSITE" id="PS51206"/>
    </source>
</evidence>
<dbReference type="PANTHER" id="PTHR35372:SF2">
    <property type="entry name" value="SF3 HELICASE DOMAIN-CONTAINING PROTEIN"/>
    <property type="match status" value="1"/>
</dbReference>
<dbReference type="InterPro" id="IPR004968">
    <property type="entry name" value="DNA_primase/NTPase_C"/>
</dbReference>
<dbReference type="PROSITE" id="PS51206">
    <property type="entry name" value="SF3_HELICASE_1"/>
    <property type="match status" value="1"/>
</dbReference>
<dbReference type="SUPFAM" id="SSF52540">
    <property type="entry name" value="P-loop containing nucleoside triphosphate hydrolases"/>
    <property type="match status" value="1"/>
</dbReference>
<feature type="region of interest" description="Disordered" evidence="5">
    <location>
        <begin position="1"/>
        <end position="21"/>
    </location>
</feature>
<evidence type="ECO:0000256" key="3">
    <source>
        <dbReference type="ARBA" id="ARBA00022806"/>
    </source>
</evidence>
<dbReference type="SMART" id="SM00885">
    <property type="entry name" value="D5_N"/>
    <property type="match status" value="1"/>
</dbReference>
<keyword evidence="4" id="KW-0067">ATP-binding</keyword>
<dbReference type="Pfam" id="PF19263">
    <property type="entry name" value="DUF5906"/>
    <property type="match status" value="1"/>
</dbReference>
<dbReference type="InterPro" id="IPR014818">
    <property type="entry name" value="Phage/plasmid_primase_P4_C"/>
</dbReference>
<feature type="compositionally biased region" description="Polar residues" evidence="5">
    <location>
        <begin position="839"/>
        <end position="848"/>
    </location>
</feature>
<dbReference type="KEGG" id="oni:Osc7112_6360"/>
<dbReference type="InterPro" id="IPR027417">
    <property type="entry name" value="P-loop_NTPase"/>
</dbReference>
<keyword evidence="7" id="KW-0614">Plasmid</keyword>
<dbReference type="InterPro" id="IPR014015">
    <property type="entry name" value="Helicase_SF3_DNA-vir"/>
</dbReference>
<evidence type="ECO:0000313" key="7">
    <source>
        <dbReference type="EMBL" id="AFZ10519.1"/>
    </source>
</evidence>
<dbReference type="PANTHER" id="PTHR35372">
    <property type="entry name" value="ATP BINDING PROTEIN-RELATED"/>
    <property type="match status" value="1"/>
</dbReference>
<evidence type="ECO:0000256" key="4">
    <source>
        <dbReference type="ARBA" id="ARBA00022840"/>
    </source>
</evidence>
<organism evidence="7 8">
    <name type="scientific">Phormidium nigroviride PCC 7112</name>
    <dbReference type="NCBI Taxonomy" id="179408"/>
    <lineage>
        <taxon>Bacteria</taxon>
        <taxon>Bacillati</taxon>
        <taxon>Cyanobacteriota</taxon>
        <taxon>Cyanophyceae</taxon>
        <taxon>Oscillatoriophycideae</taxon>
        <taxon>Oscillatoriales</taxon>
        <taxon>Oscillatoriaceae</taxon>
        <taxon>Phormidium</taxon>
    </lineage>
</organism>
<reference evidence="7 8" key="1">
    <citation type="submission" date="2012-05" db="EMBL/GenBank/DDBJ databases">
        <title>Finished plasmid 1 of genome of Oscillatoria sp. PCC 7112.</title>
        <authorList>
            <consortium name="US DOE Joint Genome Institute"/>
            <person name="Gugger M."/>
            <person name="Coursin T."/>
            <person name="Rippka R."/>
            <person name="Tandeau De Marsac N."/>
            <person name="Huntemann M."/>
            <person name="Wei C.-L."/>
            <person name="Han J."/>
            <person name="Detter J.C."/>
            <person name="Han C."/>
            <person name="Tapia R."/>
            <person name="Davenport K."/>
            <person name="Daligault H."/>
            <person name="Erkkila T."/>
            <person name="Gu W."/>
            <person name="Munk A.C.C."/>
            <person name="Teshima H."/>
            <person name="Xu Y."/>
            <person name="Chain P."/>
            <person name="Chen A."/>
            <person name="Krypides N."/>
            <person name="Mavromatis K."/>
            <person name="Markowitz V."/>
            <person name="Szeto E."/>
            <person name="Ivanova N."/>
            <person name="Mikhailova N."/>
            <person name="Ovchinnikova G."/>
            <person name="Pagani I."/>
            <person name="Pati A."/>
            <person name="Goodwin L."/>
            <person name="Peters L."/>
            <person name="Pitluck S."/>
            <person name="Woyke T."/>
            <person name="Kerfeld C."/>
        </authorList>
    </citation>
    <scope>NUCLEOTIDE SEQUENCE [LARGE SCALE GENOMIC DNA]</scope>
    <source>
        <strain evidence="7 8">PCC 7112</strain>
        <plasmid evidence="7 8">pOSC7112.01</plasmid>
    </source>
</reference>
<feature type="domain" description="SF3 helicase" evidence="6">
    <location>
        <begin position="458"/>
        <end position="624"/>
    </location>
</feature>
<dbReference type="Gene3D" id="3.40.50.300">
    <property type="entry name" value="P-loop containing nucleotide triphosphate hydrolases"/>
    <property type="match status" value="1"/>
</dbReference>
<keyword evidence="2" id="KW-0378">Hydrolase</keyword>
<proteinExistence type="predicted"/>
<geneLocation type="plasmid" evidence="7 8">
    <name>pOSC7112.01</name>
</geneLocation>
<dbReference type="AlphaFoldDB" id="K9VSH8"/>
<gene>
    <name evidence="7" type="ORF">Osc7112_6360</name>
</gene>
<dbReference type="GO" id="GO:0016787">
    <property type="term" value="F:hydrolase activity"/>
    <property type="evidence" value="ECO:0007669"/>
    <property type="project" value="UniProtKB-KW"/>
</dbReference>
<dbReference type="GO" id="GO:0005524">
    <property type="term" value="F:ATP binding"/>
    <property type="evidence" value="ECO:0007669"/>
    <property type="project" value="UniProtKB-KW"/>
</dbReference>
<feature type="region of interest" description="Disordered" evidence="5">
    <location>
        <begin position="829"/>
        <end position="848"/>
    </location>
</feature>
<dbReference type="InterPro" id="IPR051620">
    <property type="entry name" value="ORF904-like_C"/>
</dbReference>
<sequence>MNTPQSTQESHELDTAQPTPEHQAHIEADIDRGDVVVAQATPDLSGFGVLCSLNEKFSLTPEHEQKIADRGLLNDWARATCCSISKAQASLAGFSVKSAGILFKGANGQEQLRPDKPRKKSNGDIIKYETKSGEAFDAILPTSPYTPDYWDEANLRKECYHINDVPYLLVTEGGYKAISGCSNGIPTIGLLGVEMGLTGKKSDPEKQRFLIPTLRKYAEAGFGFIIAFDADALTNSNICEAERKLAKQLGKFGVPVRTITGDWAPASVIEGGEVKNTKGMDDFIQHKGIEEFRAILTKAKLFGEKENDEAGERPDKKPPTPRKVAAQIKEDYGHQWKYDNEQKTWRVWNGKCWEKIEIGAFTSLVKTTLDARNINYRGSAYIEDVKKLLEHDLRQVRWLAWDNTQYINFSNCVLEGNKNKALEHSPGMGFISYLPYDYKPLQGDLGDGLEALSVNCPKIYKFFHEAMNADKRKMLKLLAIINALLKRRFFDLQMFVHLIGKPGSGKGKFARLCQKLVGKDNSIGCQLERLIDGSTKASLIDKQLVVFPDERKPVGINSILSLTGGDVISYRELHTPAASAYFYGSLLICSNKPIFIGDTTGLERRLCLVDFDNPVHEDKRDHSLEAELDAEIPALITIALSLLDSAVTQAIRGTGANQIMEFKLKEWEMKIETDSIAAFFDTELVLADSTTTPTSKLYEAYKTWCENSGLKPFSLTKFPRHLSELLTDQRLPAKWCKARTSTFEGLRLRSEHDEHPTYSQSLESLAPLATPLCTTSTPLDAPLENIPSKGLHHLHHLEDKPYQENSNNQFSSPETACNQEAITEIPVQAKENPPPSGASGANSLPANISTGAATGAEVVQDTPSSGAVGSKHKEFKEGDRVVITEVGHLHHGQKGEVICVSYGSRETDYRIKLDKASHNLEVITVAVPKISHAPVLMQLKAEEGTPC</sequence>
<dbReference type="RefSeq" id="WP_015211692.1">
    <property type="nucleotide sequence ID" value="NC_019763.1"/>
</dbReference>
<evidence type="ECO:0000256" key="2">
    <source>
        <dbReference type="ARBA" id="ARBA00022801"/>
    </source>
</evidence>
<protein>
    <submittedName>
        <fullName evidence="7">Primase P4</fullName>
    </submittedName>
</protein>
<keyword evidence="3" id="KW-0347">Helicase</keyword>
<keyword evidence="1" id="KW-0547">Nucleotide-binding</keyword>
<accession>K9VSH8</accession>
<dbReference type="Pfam" id="PF08706">
    <property type="entry name" value="D5_N"/>
    <property type="match status" value="1"/>
</dbReference>
<evidence type="ECO:0000256" key="1">
    <source>
        <dbReference type="ARBA" id="ARBA00022741"/>
    </source>
</evidence>